<dbReference type="PANTHER" id="PTHR47053">
    <property type="entry name" value="MUREIN DD-ENDOPEPTIDASE MEPH-RELATED"/>
    <property type="match status" value="1"/>
</dbReference>
<keyword evidence="5" id="KW-0788">Thiol protease</keyword>
<keyword evidence="3" id="KW-0645">Protease</keyword>
<evidence type="ECO:0000256" key="6">
    <source>
        <dbReference type="SAM" id="SignalP"/>
    </source>
</evidence>
<dbReference type="InterPro" id="IPR038765">
    <property type="entry name" value="Papain-like_cys_pep_sf"/>
</dbReference>
<feature type="domain" description="NlpC/P60" evidence="9">
    <location>
        <begin position="170"/>
        <end position="315"/>
    </location>
</feature>
<feature type="domain" description="SH3b" evidence="8">
    <location>
        <begin position="92"/>
        <end position="160"/>
    </location>
</feature>
<organism evidence="10 11">
    <name type="scientific">Paenibacillus athensensis</name>
    <dbReference type="NCBI Taxonomy" id="1967502"/>
    <lineage>
        <taxon>Bacteria</taxon>
        <taxon>Bacillati</taxon>
        <taxon>Bacillota</taxon>
        <taxon>Bacilli</taxon>
        <taxon>Bacillales</taxon>
        <taxon>Paenibacillaceae</taxon>
        <taxon>Paenibacillus</taxon>
    </lineage>
</organism>
<feature type="chain" id="PRO_5021446826" description="Hydrolase Nlp/P60" evidence="6">
    <location>
        <begin position="26"/>
        <end position="316"/>
    </location>
</feature>
<dbReference type="SMART" id="SM00287">
    <property type="entry name" value="SH3b"/>
    <property type="match status" value="2"/>
</dbReference>
<dbReference type="PANTHER" id="PTHR47053:SF1">
    <property type="entry name" value="MUREIN DD-ENDOPEPTIDASE MEPH-RELATED"/>
    <property type="match status" value="1"/>
</dbReference>
<dbReference type="InterPro" id="IPR051202">
    <property type="entry name" value="Peptidase_C40"/>
</dbReference>
<dbReference type="Gene3D" id="3.90.1720.10">
    <property type="entry name" value="endopeptidase domain like (from Nostoc punctiforme)"/>
    <property type="match status" value="1"/>
</dbReference>
<evidence type="ECO:0000313" key="10">
    <source>
        <dbReference type="EMBL" id="TFE91765.1"/>
    </source>
</evidence>
<dbReference type="RefSeq" id="WP_134748596.1">
    <property type="nucleotide sequence ID" value="NZ_MYFO02000001.1"/>
</dbReference>
<dbReference type="PROSITE" id="PS50002">
    <property type="entry name" value="SH3"/>
    <property type="match status" value="1"/>
</dbReference>
<evidence type="ECO:0000313" key="11">
    <source>
        <dbReference type="Proteomes" id="UP000298246"/>
    </source>
</evidence>
<keyword evidence="11" id="KW-1185">Reference proteome</keyword>
<evidence type="ECO:0000256" key="5">
    <source>
        <dbReference type="ARBA" id="ARBA00022807"/>
    </source>
</evidence>
<evidence type="ECO:0000259" key="7">
    <source>
        <dbReference type="PROSITE" id="PS50002"/>
    </source>
</evidence>
<dbReference type="InterPro" id="IPR001452">
    <property type="entry name" value="SH3_domain"/>
</dbReference>
<dbReference type="PROSITE" id="PS51935">
    <property type="entry name" value="NLPC_P60"/>
    <property type="match status" value="1"/>
</dbReference>
<comment type="caution">
    <text evidence="10">The sequence shown here is derived from an EMBL/GenBank/DDBJ whole genome shotgun (WGS) entry which is preliminary data.</text>
</comment>
<dbReference type="PROSITE" id="PS51781">
    <property type="entry name" value="SH3B"/>
    <property type="match status" value="1"/>
</dbReference>
<evidence type="ECO:0000256" key="1">
    <source>
        <dbReference type="ARBA" id="ARBA00007074"/>
    </source>
</evidence>
<comment type="similarity">
    <text evidence="1">Belongs to the peptidase C40 family.</text>
</comment>
<gene>
    <name evidence="10" type="ORF">B5M42_00560</name>
</gene>
<evidence type="ECO:0000256" key="2">
    <source>
        <dbReference type="ARBA" id="ARBA00022443"/>
    </source>
</evidence>
<feature type="signal peptide" evidence="6">
    <location>
        <begin position="1"/>
        <end position="25"/>
    </location>
</feature>
<dbReference type="InterPro" id="IPR003646">
    <property type="entry name" value="SH3-like_bac-type"/>
</dbReference>
<sequence length="316" mass="34369">MKKWALVTGMLLLVLCALVPAAAFAEDGVTTKAVIQASVSFRDQPTTSSNVMRYLKTGETVTVLDWPNPNWLYVQDAQGVTGYVSSSSKYIAMSSNAKVIYGVNLRTLPTTDGSKVIRMLSKGEEVYVVEQVNDSWYKVQDQAGAVGYVSSSSKYLVTDFSVAKPVLPLSDRIEAVIAAAGAYMGTPYEFGSTRYDKTTFDCSDLVLQAIWDATRTTIPSDSSAQGNYVRSLGPISTDWSKLKRGDLMFFSSYKGSKASDYAGTNPLTEEITHVGIYLGNGMMLHTYSPESGGVRIDSIAGKQWDNRFLYGGSALQ</sequence>
<keyword evidence="2" id="KW-0728">SH3 domain</keyword>
<dbReference type="AlphaFoldDB" id="A0A4Y8QAB3"/>
<protein>
    <recommendedName>
        <fullName evidence="12">Hydrolase Nlp/P60</fullName>
    </recommendedName>
</protein>
<accession>A0A4Y8QAB3</accession>
<name>A0A4Y8QAB3_9BACL</name>
<dbReference type="CDD" id="cd00174">
    <property type="entry name" value="SH3"/>
    <property type="match status" value="1"/>
</dbReference>
<evidence type="ECO:0000259" key="9">
    <source>
        <dbReference type="PROSITE" id="PS51935"/>
    </source>
</evidence>
<dbReference type="GO" id="GO:0008234">
    <property type="term" value="F:cysteine-type peptidase activity"/>
    <property type="evidence" value="ECO:0007669"/>
    <property type="project" value="UniProtKB-KW"/>
</dbReference>
<dbReference type="GO" id="GO:0006508">
    <property type="term" value="P:proteolysis"/>
    <property type="evidence" value="ECO:0007669"/>
    <property type="project" value="UniProtKB-KW"/>
</dbReference>
<reference evidence="10 11" key="1">
    <citation type="submission" date="2017-03" db="EMBL/GenBank/DDBJ databases">
        <title>Isolation of Levoglucosan Utilizing Bacteria.</title>
        <authorList>
            <person name="Arya A.S."/>
        </authorList>
    </citation>
    <scope>NUCLEOTIDE SEQUENCE [LARGE SCALE GENOMIC DNA]</scope>
    <source>
        <strain evidence="10 11">MEC069</strain>
    </source>
</reference>
<keyword evidence="4" id="KW-0378">Hydrolase</keyword>
<evidence type="ECO:0000256" key="3">
    <source>
        <dbReference type="ARBA" id="ARBA00022670"/>
    </source>
</evidence>
<evidence type="ECO:0000259" key="8">
    <source>
        <dbReference type="PROSITE" id="PS51781"/>
    </source>
</evidence>
<dbReference type="OrthoDB" id="9813118at2"/>
<evidence type="ECO:0000256" key="4">
    <source>
        <dbReference type="ARBA" id="ARBA00022801"/>
    </source>
</evidence>
<keyword evidence="6" id="KW-0732">Signal</keyword>
<dbReference type="EMBL" id="MYFO01000001">
    <property type="protein sequence ID" value="TFE91765.1"/>
    <property type="molecule type" value="Genomic_DNA"/>
</dbReference>
<dbReference type="InterPro" id="IPR000064">
    <property type="entry name" value="NLP_P60_dom"/>
</dbReference>
<dbReference type="Proteomes" id="UP000298246">
    <property type="component" value="Unassembled WGS sequence"/>
</dbReference>
<dbReference type="Pfam" id="PF00877">
    <property type="entry name" value="NLPC_P60"/>
    <property type="match status" value="1"/>
</dbReference>
<dbReference type="Gene3D" id="2.30.30.40">
    <property type="entry name" value="SH3 Domains"/>
    <property type="match status" value="2"/>
</dbReference>
<dbReference type="InterPro" id="IPR036028">
    <property type="entry name" value="SH3-like_dom_sf"/>
</dbReference>
<dbReference type="SUPFAM" id="SSF50044">
    <property type="entry name" value="SH3-domain"/>
    <property type="match status" value="1"/>
</dbReference>
<proteinExistence type="inferred from homology"/>
<dbReference type="Pfam" id="PF08239">
    <property type="entry name" value="SH3_3"/>
    <property type="match status" value="2"/>
</dbReference>
<evidence type="ECO:0008006" key="12">
    <source>
        <dbReference type="Google" id="ProtNLM"/>
    </source>
</evidence>
<dbReference type="SUPFAM" id="SSF54001">
    <property type="entry name" value="Cysteine proteinases"/>
    <property type="match status" value="1"/>
</dbReference>
<feature type="domain" description="SH3" evidence="7">
    <location>
        <begin position="92"/>
        <end position="159"/>
    </location>
</feature>